<dbReference type="RefSeq" id="WP_066867333.1">
    <property type="nucleotide sequence ID" value="NZ_CABKVV010000014.1"/>
</dbReference>
<evidence type="ECO:0000313" key="2">
    <source>
        <dbReference type="Proteomes" id="UP001524473"/>
    </source>
</evidence>
<dbReference type="Proteomes" id="UP001524473">
    <property type="component" value="Unassembled WGS sequence"/>
</dbReference>
<protein>
    <submittedName>
        <fullName evidence="1">Uncharacterized protein</fullName>
    </submittedName>
</protein>
<evidence type="ECO:0000313" key="1">
    <source>
        <dbReference type="EMBL" id="MCQ4838707.1"/>
    </source>
</evidence>
<name>A0ABT1RVK7_9FIRM</name>
<dbReference type="GeneID" id="90533878"/>
<gene>
    <name evidence="1" type="ORF">NE695_02115</name>
</gene>
<comment type="caution">
    <text evidence="1">The sequence shown here is derived from an EMBL/GenBank/DDBJ whole genome shotgun (WGS) entry which is preliminary data.</text>
</comment>
<dbReference type="EMBL" id="JANFZH010000003">
    <property type="protein sequence ID" value="MCQ4838707.1"/>
    <property type="molecule type" value="Genomic_DNA"/>
</dbReference>
<reference evidence="1 2" key="1">
    <citation type="submission" date="2022-06" db="EMBL/GenBank/DDBJ databases">
        <title>Isolation of gut microbiota from human fecal samples.</title>
        <authorList>
            <person name="Pamer E.G."/>
            <person name="Barat B."/>
            <person name="Waligurski E."/>
            <person name="Medina S."/>
            <person name="Paddock L."/>
            <person name="Mostad J."/>
        </authorList>
    </citation>
    <scope>NUCLEOTIDE SEQUENCE [LARGE SCALE GENOMIC DNA]</scope>
    <source>
        <strain evidence="1 2">DFI.9.73</strain>
    </source>
</reference>
<organism evidence="1 2">
    <name type="scientific">Neglectibacter timonensis</name>
    <dbReference type="NCBI Taxonomy" id="1776382"/>
    <lineage>
        <taxon>Bacteria</taxon>
        <taxon>Bacillati</taxon>
        <taxon>Bacillota</taxon>
        <taxon>Clostridia</taxon>
        <taxon>Eubacteriales</taxon>
        <taxon>Oscillospiraceae</taxon>
        <taxon>Neglectibacter</taxon>
    </lineage>
</organism>
<accession>A0ABT1RVK7</accession>
<sequence length="411" mass="44431">MLLEGLLNQNRLNINCSIACMIHDREDLLERYDSVNLNCEVLITSEAVYAKLLGKGANINAGNVVVTDYEGEFVQLSGGTLEDGADYSGKFVIVSGDLLLKGRGVHAFENAESVVVAGTVYYPESCGQSLLSRVQGEKRPYPDGAYVLLGDRELPRILAEIPSDARSVWVAGEVSALEESALELAKARELRIACDRLLIYAKAQEVYGNLFGTSAPELVPEGFTVTGPLTLDETAALYGEKLYVRGALFMEEKACGCLQELQAILVKGCASLPSSCAKAFRAIGRADSYRIYEGNLVRINGWEYFSHERLKTMVDRGEKITLEINGFAVFGEDVTAEDMGAIAALNCNGFLILPGEAQGALGGKMGEINGFTMDSAAVQQMAGLSLEELIQKTIGKNFQGSNVNAEIYFLP</sequence>
<keyword evidence="2" id="KW-1185">Reference proteome</keyword>
<proteinExistence type="predicted"/>